<evidence type="ECO:0000313" key="2">
    <source>
        <dbReference type="Proteomes" id="UP000004995"/>
    </source>
</evidence>
<protein>
    <submittedName>
        <fullName evidence="1">Uncharacterized protein</fullName>
    </submittedName>
</protein>
<dbReference type="HOGENOM" id="CLU_3000036_0_0_1"/>
<name>K3Z1Q8_SETIT</name>
<dbReference type="Proteomes" id="UP000004995">
    <property type="component" value="Unassembled WGS sequence"/>
</dbReference>
<dbReference type="InParanoid" id="K3Z1Q8"/>
<dbReference type="AlphaFoldDB" id="K3Z1Q8"/>
<dbReference type="Gramene" id="KQL29920">
    <property type="protein sequence ID" value="KQL29920"/>
    <property type="gene ID" value="SETIT_020476mg"/>
</dbReference>
<organism evidence="1 2">
    <name type="scientific">Setaria italica</name>
    <name type="common">Foxtail millet</name>
    <name type="synonym">Panicum italicum</name>
    <dbReference type="NCBI Taxonomy" id="4555"/>
    <lineage>
        <taxon>Eukaryota</taxon>
        <taxon>Viridiplantae</taxon>
        <taxon>Streptophyta</taxon>
        <taxon>Embryophyta</taxon>
        <taxon>Tracheophyta</taxon>
        <taxon>Spermatophyta</taxon>
        <taxon>Magnoliopsida</taxon>
        <taxon>Liliopsida</taxon>
        <taxon>Poales</taxon>
        <taxon>Poaceae</taxon>
        <taxon>PACMAD clade</taxon>
        <taxon>Panicoideae</taxon>
        <taxon>Panicodae</taxon>
        <taxon>Paniceae</taxon>
        <taxon>Cenchrinae</taxon>
        <taxon>Setaria</taxon>
    </lineage>
</organism>
<keyword evidence="2" id="KW-1185">Reference proteome</keyword>
<reference evidence="1" key="2">
    <citation type="submission" date="2018-08" db="UniProtKB">
        <authorList>
            <consortium name="EnsemblPlants"/>
        </authorList>
    </citation>
    <scope>IDENTIFICATION</scope>
    <source>
        <strain evidence="1">Yugu1</strain>
    </source>
</reference>
<proteinExistence type="predicted"/>
<evidence type="ECO:0000313" key="1">
    <source>
        <dbReference type="EnsemblPlants" id="KQL29920"/>
    </source>
</evidence>
<reference evidence="2" key="1">
    <citation type="journal article" date="2012" name="Nat. Biotechnol.">
        <title>Reference genome sequence of the model plant Setaria.</title>
        <authorList>
            <person name="Bennetzen J.L."/>
            <person name="Schmutz J."/>
            <person name="Wang H."/>
            <person name="Percifield R."/>
            <person name="Hawkins J."/>
            <person name="Pontaroli A.C."/>
            <person name="Estep M."/>
            <person name="Feng L."/>
            <person name="Vaughn J.N."/>
            <person name="Grimwood J."/>
            <person name="Jenkins J."/>
            <person name="Barry K."/>
            <person name="Lindquist E."/>
            <person name="Hellsten U."/>
            <person name="Deshpande S."/>
            <person name="Wang X."/>
            <person name="Wu X."/>
            <person name="Mitros T."/>
            <person name="Triplett J."/>
            <person name="Yang X."/>
            <person name="Ye C.Y."/>
            <person name="Mauro-Herrera M."/>
            <person name="Wang L."/>
            <person name="Li P."/>
            <person name="Sharma M."/>
            <person name="Sharma R."/>
            <person name="Ronald P.C."/>
            <person name="Panaud O."/>
            <person name="Kellogg E.A."/>
            <person name="Brutnell T.P."/>
            <person name="Doust A.N."/>
            <person name="Tuskan G.A."/>
            <person name="Rokhsar D."/>
            <person name="Devos K.M."/>
        </authorList>
    </citation>
    <scope>NUCLEOTIDE SEQUENCE [LARGE SCALE GENOMIC DNA]</scope>
    <source>
        <strain evidence="2">cv. Yugu1</strain>
    </source>
</reference>
<sequence length="57" mass="6605">MLLFPHGEIYVLIYTHYQCNCLYEKSIYVVHISDTLLEIILCVQVQLVSRFIAISAS</sequence>
<dbReference type="EMBL" id="AGNK02000376">
    <property type="status" value="NOT_ANNOTATED_CDS"/>
    <property type="molecule type" value="Genomic_DNA"/>
</dbReference>
<accession>K3Z1Q8</accession>
<dbReference type="EnsemblPlants" id="KQL29920">
    <property type="protein sequence ID" value="KQL29920"/>
    <property type="gene ID" value="SETIT_020476mg"/>
</dbReference>